<dbReference type="SMART" id="SM00267">
    <property type="entry name" value="GGDEF"/>
    <property type="match status" value="1"/>
</dbReference>
<gene>
    <name evidence="5" type="ORF">DXT89_05240</name>
</gene>
<dbReference type="InterPro" id="IPR000160">
    <property type="entry name" value="GGDEF_dom"/>
</dbReference>
<dbReference type="AlphaFoldDB" id="A0A368P141"/>
<dbReference type="CDD" id="cd01948">
    <property type="entry name" value="EAL"/>
    <property type="match status" value="1"/>
</dbReference>
<dbReference type="PROSITE" id="PS50883">
    <property type="entry name" value="EAL"/>
    <property type="match status" value="1"/>
</dbReference>
<dbReference type="PANTHER" id="PTHR44757">
    <property type="entry name" value="DIGUANYLATE CYCLASE DGCP"/>
    <property type="match status" value="1"/>
</dbReference>
<dbReference type="EMBL" id="QUSG01000002">
    <property type="protein sequence ID" value="KAA3530147.1"/>
    <property type="molecule type" value="Genomic_DNA"/>
</dbReference>
<dbReference type="InterPro" id="IPR001633">
    <property type="entry name" value="EAL_dom"/>
</dbReference>
<protein>
    <submittedName>
        <fullName evidence="5">EAL domain-containing protein</fullName>
    </submittedName>
</protein>
<comment type="caution">
    <text evidence="5">The sequence shown here is derived from an EMBL/GenBank/DDBJ whole genome shotgun (WGS) entry which is preliminary data.</text>
</comment>
<dbReference type="PANTHER" id="PTHR44757:SF2">
    <property type="entry name" value="BIOFILM ARCHITECTURE MAINTENANCE PROTEIN MBAA"/>
    <property type="match status" value="1"/>
</dbReference>
<feature type="transmembrane region" description="Helical" evidence="2">
    <location>
        <begin position="167"/>
        <end position="188"/>
    </location>
</feature>
<dbReference type="Proteomes" id="UP000436911">
    <property type="component" value="Unassembled WGS sequence"/>
</dbReference>
<dbReference type="OrthoDB" id="9814202at2"/>
<sequence>MRRILGTIICCFVMATGYIAYVIAERQTTLEKFARYNDSWAVSQTLSEYMRLEHRLATSAFDMGEFDRDDLRLRLDIMLSRLELFEQGNLKSFIDADPQRVDLIAKLSDVLETLNRRFGTLDLEAIKALLQKMELLDGPMTRLASTALEADVSKIGAAQAELRHLHLIYTALAGGLILCGIVLVGLLLRHNSLLDKAHRRMQRLTDDLRAASWELKSQNNRLEYVAHHDSLTGLPNRILFRQDLEARLLSAKAGGPVAIILLLDLDGFKDVNDTLGHDIGDALLRMVASRLVDIKDHGDLVCRLGGDEFAILSTGLTENQAMDFARRLMNELGLVYLVGDQEIKIGTCVGVAIFNDEPDTDELFKRADLALYEAKALGPSHACVFENQMQTRLKDRKSFEADLQTALQNGEMEVYYQPLATTATREICGYEALLRWTHPSRGSVSPVDFIPVAEKIGVIDGLGGWVLRTACVEAASWRGHFKIAVNLSSVQFRSTTLVQKVLDALEISGLSADRLELEITESVLLDKNELTLTTLRELKAIGIQIAMDDFGTGYSSLGSLRGFPFDKLKIDRSFIRDVTTRADALAIAELVTGIGASLGMTTTAEGVETEEQFECVKRLGCDQVQGYLIGRPQPASFLTHLRQEDDDKELTFDQSW</sequence>
<evidence type="ECO:0000259" key="3">
    <source>
        <dbReference type="PROSITE" id="PS50883"/>
    </source>
</evidence>
<evidence type="ECO:0000256" key="1">
    <source>
        <dbReference type="SAM" id="Coils"/>
    </source>
</evidence>
<dbReference type="PROSITE" id="PS50887">
    <property type="entry name" value="GGDEF"/>
    <property type="match status" value="1"/>
</dbReference>
<evidence type="ECO:0000259" key="4">
    <source>
        <dbReference type="PROSITE" id="PS50887"/>
    </source>
</evidence>
<evidence type="ECO:0000313" key="5">
    <source>
        <dbReference type="EMBL" id="KAA3530147.1"/>
    </source>
</evidence>
<dbReference type="SUPFAM" id="SSF55073">
    <property type="entry name" value="Nucleotide cyclase"/>
    <property type="match status" value="1"/>
</dbReference>
<feature type="coiled-coil region" evidence="1">
    <location>
        <begin position="194"/>
        <end position="221"/>
    </location>
</feature>
<keyword evidence="2" id="KW-0812">Transmembrane</keyword>
<dbReference type="InterPro" id="IPR043128">
    <property type="entry name" value="Rev_trsase/Diguanyl_cyclase"/>
</dbReference>
<dbReference type="CDD" id="cd01949">
    <property type="entry name" value="GGDEF"/>
    <property type="match status" value="1"/>
</dbReference>
<dbReference type="Gene3D" id="3.30.70.270">
    <property type="match status" value="1"/>
</dbReference>
<dbReference type="InterPro" id="IPR029787">
    <property type="entry name" value="Nucleotide_cyclase"/>
</dbReference>
<dbReference type="InterPro" id="IPR052155">
    <property type="entry name" value="Biofilm_reg_signaling"/>
</dbReference>
<organism evidence="5 6">
    <name type="scientific">Agrobacterium vitis</name>
    <name type="common">Rhizobium vitis</name>
    <dbReference type="NCBI Taxonomy" id="373"/>
    <lineage>
        <taxon>Bacteria</taxon>
        <taxon>Pseudomonadati</taxon>
        <taxon>Pseudomonadota</taxon>
        <taxon>Alphaproteobacteria</taxon>
        <taxon>Hyphomicrobiales</taxon>
        <taxon>Rhizobiaceae</taxon>
        <taxon>Rhizobium/Agrobacterium group</taxon>
        <taxon>Agrobacterium</taxon>
    </lineage>
</organism>
<reference evidence="5 6" key="1">
    <citation type="submission" date="2018-08" db="EMBL/GenBank/DDBJ databases">
        <title>Genome sequencing of Agrobacterium vitis strain ICMP 10754.</title>
        <authorList>
            <person name="Visnovsky S.B."/>
            <person name="Pitman A.R."/>
        </authorList>
    </citation>
    <scope>NUCLEOTIDE SEQUENCE [LARGE SCALE GENOMIC DNA]</scope>
    <source>
        <strain evidence="5 6">ICMP 10754</strain>
    </source>
</reference>
<keyword evidence="2" id="KW-0472">Membrane</keyword>
<dbReference type="SUPFAM" id="SSF141868">
    <property type="entry name" value="EAL domain-like"/>
    <property type="match status" value="1"/>
</dbReference>
<dbReference type="Gene3D" id="3.20.20.450">
    <property type="entry name" value="EAL domain"/>
    <property type="match status" value="1"/>
</dbReference>
<proteinExistence type="predicted"/>
<dbReference type="Pfam" id="PF00990">
    <property type="entry name" value="GGDEF"/>
    <property type="match status" value="1"/>
</dbReference>
<keyword evidence="2" id="KW-1133">Transmembrane helix</keyword>
<dbReference type="SMART" id="SM00052">
    <property type="entry name" value="EAL"/>
    <property type="match status" value="1"/>
</dbReference>
<name>A0A368P141_AGRVI</name>
<dbReference type="Pfam" id="PF00563">
    <property type="entry name" value="EAL"/>
    <property type="match status" value="1"/>
</dbReference>
<dbReference type="NCBIfam" id="TIGR00254">
    <property type="entry name" value="GGDEF"/>
    <property type="match status" value="1"/>
</dbReference>
<feature type="domain" description="GGDEF" evidence="4">
    <location>
        <begin position="256"/>
        <end position="387"/>
    </location>
</feature>
<evidence type="ECO:0000313" key="6">
    <source>
        <dbReference type="Proteomes" id="UP000436911"/>
    </source>
</evidence>
<feature type="domain" description="EAL" evidence="3">
    <location>
        <begin position="396"/>
        <end position="646"/>
    </location>
</feature>
<dbReference type="InterPro" id="IPR035919">
    <property type="entry name" value="EAL_sf"/>
</dbReference>
<keyword evidence="1" id="KW-0175">Coiled coil</keyword>
<accession>A0A368P141</accession>
<evidence type="ECO:0000256" key="2">
    <source>
        <dbReference type="SAM" id="Phobius"/>
    </source>
</evidence>